<sequence>MLLSHLGFPQDTKLLSEVEGIDICLSGHTHNRLETSVQIGKTTLIQSGSQGSFIGKLELSIEDGKIKHIDHQLIPVTEDIPEDPGIKEKVAAALSPYRDALETVVGTTEIDLHRGWNVTAPMDDFLLAALLYHTGSDVAFSNGWRYDAPILKGDITLRQLYNIIPMNPPISTAELTGKEMLDMLEENMENTYAGDPFHQMGGYLKRAAGLQVYFKFENPKGLRIQTLFVGDHEIDPEKTYFVSYVTHQGVPKKYSKKHQHLDMKAVPAMQKLLQEKGPYKPDEKGNFYLI</sequence>
<evidence type="ECO:0000313" key="3">
    <source>
        <dbReference type="Proteomes" id="UP000198668"/>
    </source>
</evidence>
<gene>
    <name evidence="2" type="ORF">SAMN04489868_102107</name>
</gene>
<dbReference type="InterPro" id="IPR029052">
    <property type="entry name" value="Metallo-depent_PP-like"/>
</dbReference>
<dbReference type="GO" id="GO:0030288">
    <property type="term" value="C:outer membrane-bounded periplasmic space"/>
    <property type="evidence" value="ECO:0007669"/>
    <property type="project" value="TreeGrafter"/>
</dbReference>
<dbReference type="PRINTS" id="PR01607">
    <property type="entry name" value="APYRASEFAMLY"/>
</dbReference>
<dbReference type="AlphaFoldDB" id="A0A1I3AXL5"/>
<accession>A0A1I3AXL5</accession>
<keyword evidence="3" id="KW-1185">Reference proteome</keyword>
<dbReference type="PANTHER" id="PTHR11575:SF24">
    <property type="entry name" value="5'-NUCLEOTIDASE"/>
    <property type="match status" value="1"/>
</dbReference>
<dbReference type="InterPro" id="IPR008334">
    <property type="entry name" value="5'-Nucleotdase_C"/>
</dbReference>
<proteinExistence type="predicted"/>
<evidence type="ECO:0000313" key="2">
    <source>
        <dbReference type="EMBL" id="SFH54858.1"/>
    </source>
</evidence>
<dbReference type="SUPFAM" id="SSF55816">
    <property type="entry name" value="5'-nucleotidase (syn. UDP-sugar hydrolase), C-terminal domain"/>
    <property type="match status" value="1"/>
</dbReference>
<evidence type="ECO:0000259" key="1">
    <source>
        <dbReference type="Pfam" id="PF02872"/>
    </source>
</evidence>
<dbReference type="InterPro" id="IPR036907">
    <property type="entry name" value="5'-Nucleotdase_C_sf"/>
</dbReference>
<dbReference type="GO" id="GO:0016787">
    <property type="term" value="F:hydrolase activity"/>
    <property type="evidence" value="ECO:0007669"/>
    <property type="project" value="InterPro"/>
</dbReference>
<dbReference type="Pfam" id="PF02872">
    <property type="entry name" value="5_nucleotid_C"/>
    <property type="match status" value="1"/>
</dbReference>
<dbReference type="SUPFAM" id="SSF56300">
    <property type="entry name" value="Metallo-dependent phosphatases"/>
    <property type="match status" value="1"/>
</dbReference>
<organism evidence="2 3">
    <name type="scientific">Pisciglobus halotolerans</name>
    <dbReference type="NCBI Taxonomy" id="745365"/>
    <lineage>
        <taxon>Bacteria</taxon>
        <taxon>Bacillati</taxon>
        <taxon>Bacillota</taxon>
        <taxon>Bacilli</taxon>
        <taxon>Lactobacillales</taxon>
        <taxon>Carnobacteriaceae</taxon>
    </lineage>
</organism>
<dbReference type="Gene3D" id="3.90.780.10">
    <property type="entry name" value="5'-Nucleotidase, C-terminal domain"/>
    <property type="match status" value="1"/>
</dbReference>
<dbReference type="InterPro" id="IPR006179">
    <property type="entry name" value="5_nucleotidase/apyrase"/>
</dbReference>
<reference evidence="2 3" key="1">
    <citation type="submission" date="2016-10" db="EMBL/GenBank/DDBJ databases">
        <authorList>
            <person name="de Groot N.N."/>
        </authorList>
    </citation>
    <scope>NUCLEOTIDE SEQUENCE [LARGE SCALE GENOMIC DNA]</scope>
    <source>
        <strain evidence="2 3">DSM 27630</strain>
    </source>
</reference>
<dbReference type="PANTHER" id="PTHR11575">
    <property type="entry name" value="5'-NUCLEOTIDASE-RELATED"/>
    <property type="match status" value="1"/>
</dbReference>
<dbReference type="Proteomes" id="UP000198668">
    <property type="component" value="Unassembled WGS sequence"/>
</dbReference>
<feature type="domain" description="5'-Nucleotidase C-terminal" evidence="1">
    <location>
        <begin position="106"/>
        <end position="243"/>
    </location>
</feature>
<dbReference type="Gene3D" id="3.60.21.10">
    <property type="match status" value="1"/>
</dbReference>
<dbReference type="RefSeq" id="WP_218147434.1">
    <property type="nucleotide sequence ID" value="NZ_FOQE01000002.1"/>
</dbReference>
<protein>
    <submittedName>
        <fullName evidence="2">5'-nucleotidase, C-terminal domain</fullName>
    </submittedName>
</protein>
<dbReference type="EMBL" id="FOQE01000002">
    <property type="protein sequence ID" value="SFH54858.1"/>
    <property type="molecule type" value="Genomic_DNA"/>
</dbReference>
<name>A0A1I3AXL5_9LACT</name>
<dbReference type="GO" id="GO:0009166">
    <property type="term" value="P:nucleotide catabolic process"/>
    <property type="evidence" value="ECO:0007669"/>
    <property type="project" value="InterPro"/>
</dbReference>